<dbReference type="EMBL" id="CP013232">
    <property type="protein sequence ID" value="AMO92930.1"/>
    <property type="molecule type" value="Genomic_DNA"/>
</dbReference>
<gene>
    <name evidence="1" type="ORF">CFter6_0199</name>
</gene>
<evidence type="ECO:0000313" key="2">
    <source>
        <dbReference type="Proteomes" id="UP000072421"/>
    </source>
</evidence>
<protein>
    <submittedName>
        <fullName evidence="1">Uncharacterized protein</fullName>
    </submittedName>
</protein>
<accession>A0A127P518</accession>
<proteinExistence type="predicted"/>
<evidence type="ECO:0000313" key="1">
    <source>
        <dbReference type="EMBL" id="AMO92930.1"/>
    </source>
</evidence>
<dbReference type="PATRIC" id="fig|158899.10.peg.196"/>
<name>A0A127P518_9BURK</name>
<organism evidence="1">
    <name type="scientific">Collimonas fungivorans</name>
    <dbReference type="NCBI Taxonomy" id="158899"/>
    <lineage>
        <taxon>Bacteria</taxon>
        <taxon>Pseudomonadati</taxon>
        <taxon>Pseudomonadota</taxon>
        <taxon>Betaproteobacteria</taxon>
        <taxon>Burkholderiales</taxon>
        <taxon>Oxalobacteraceae</taxon>
        <taxon>Collimonas</taxon>
    </lineage>
</organism>
<dbReference type="AlphaFoldDB" id="A0A127P518"/>
<reference evidence="1 2" key="1">
    <citation type="submission" date="2015-11" db="EMBL/GenBank/DDBJ databases">
        <title>Exploring the genomic traits of fungus-feeding bacterial genus Collimonas.</title>
        <authorList>
            <person name="Song C."/>
            <person name="Schmidt R."/>
            <person name="de Jager V."/>
            <person name="Krzyzanowska D."/>
            <person name="Jongedijk E."/>
            <person name="Cankar K."/>
            <person name="Beekwilder J."/>
            <person name="van Veen A."/>
            <person name="de Boer W."/>
            <person name="van Veen J.A."/>
            <person name="Garbeva P."/>
        </authorList>
    </citation>
    <scope>NUCLEOTIDE SEQUENCE [LARGE SCALE GENOMIC DNA]</scope>
    <source>
        <strain evidence="1 2">Ter6</strain>
    </source>
</reference>
<dbReference type="Proteomes" id="UP000072421">
    <property type="component" value="Chromosome"/>
</dbReference>
<sequence length="45" mass="4693">MIPVAAAATASAARMARSPAVFRILLEIAGMAIPSQNKLAKQLIE</sequence>